<feature type="domain" description="Glycoside-hydrolase family GH114 TIM-barrel" evidence="4">
    <location>
        <begin position="173"/>
        <end position="245"/>
    </location>
</feature>
<name>G2X971_VERDV</name>
<feature type="compositionally biased region" description="Basic and acidic residues" evidence="3">
    <location>
        <begin position="52"/>
        <end position="70"/>
    </location>
</feature>
<feature type="region of interest" description="Disordered" evidence="3">
    <location>
        <begin position="243"/>
        <end position="280"/>
    </location>
</feature>
<dbReference type="RefSeq" id="XP_009657702.1">
    <property type="nucleotide sequence ID" value="XM_009659407.1"/>
</dbReference>
<keyword evidence="6" id="KW-1185">Reference proteome</keyword>
<evidence type="ECO:0000313" key="6">
    <source>
        <dbReference type="Proteomes" id="UP000001611"/>
    </source>
</evidence>
<evidence type="ECO:0000313" key="5">
    <source>
        <dbReference type="EMBL" id="EGY15539.1"/>
    </source>
</evidence>
<dbReference type="OrthoDB" id="2108802at2759"/>
<proteinExistence type="predicted"/>
<dbReference type="eggNOG" id="ENOG502RCTR">
    <property type="taxonomic scope" value="Eukaryota"/>
</dbReference>
<reference evidence="6" key="2">
    <citation type="journal article" date="2011" name="PLoS Pathog.">
        <title>Comparative genomics yields insights into niche adaptation of plant vascular wilt pathogens.</title>
        <authorList>
            <person name="Klosterman S.J."/>
            <person name="Subbarao K.V."/>
            <person name="Kang S."/>
            <person name="Veronese P."/>
            <person name="Gold S.E."/>
            <person name="Thomma B.P.H.J."/>
            <person name="Chen Z."/>
            <person name="Henrissat B."/>
            <person name="Lee Y.-H."/>
            <person name="Park J."/>
            <person name="Garcia-Pedrajas M.D."/>
            <person name="Barbara D.J."/>
            <person name="Anchieta A."/>
            <person name="de Jonge R."/>
            <person name="Santhanam P."/>
            <person name="Maruthachalam K."/>
            <person name="Atallah Z."/>
            <person name="Amyotte S.G."/>
            <person name="Paz Z."/>
            <person name="Inderbitzin P."/>
            <person name="Hayes R.J."/>
            <person name="Heiman D.I."/>
            <person name="Young S."/>
            <person name="Zeng Q."/>
            <person name="Engels R."/>
            <person name="Galagan J."/>
            <person name="Cuomo C.A."/>
            <person name="Dobinson K.F."/>
            <person name="Ma L.-J."/>
        </authorList>
    </citation>
    <scope>NUCLEOTIDE SEQUENCE [LARGE SCALE GENOMIC DNA]</scope>
    <source>
        <strain evidence="6">VdLs.17 / ATCC MYA-4575 / FGSC 10137</strain>
    </source>
</reference>
<dbReference type="Proteomes" id="UP000001611">
    <property type="component" value="Unassembled WGS sequence"/>
</dbReference>
<dbReference type="AlphaFoldDB" id="G2X971"/>
<gene>
    <name evidence="5" type="ORF">VDAG_06703</name>
</gene>
<dbReference type="InterPro" id="IPR017853">
    <property type="entry name" value="GH"/>
</dbReference>
<dbReference type="InParanoid" id="G2X971"/>
<feature type="compositionally biased region" description="Basic residues" evidence="3">
    <location>
        <begin position="33"/>
        <end position="46"/>
    </location>
</feature>
<reference evidence="5 6" key="1">
    <citation type="submission" date="2008-03" db="EMBL/GenBank/DDBJ databases">
        <title>The Genome Sequence of Verticillium dahliae VdLs.17.</title>
        <authorList>
            <consortium name="The Broad Institute Genome Sequencing Platform"/>
            <person name="Ma L.-J.J."/>
            <person name="Klosterman S.J."/>
            <person name="Subbarao K."/>
            <person name="Dobinson K."/>
            <person name="Veronese P."/>
            <person name="Kang S."/>
            <person name="Gold S.E."/>
            <person name="Young S."/>
            <person name="Jaffe D."/>
            <person name="Gnerre S."/>
            <person name="Berlin A."/>
            <person name="Heiman D."/>
            <person name="Hepburn T."/>
            <person name="Sykes S."/>
            <person name="Alvarado L."/>
            <person name="Kodira C.D."/>
            <person name="Lander E."/>
            <person name="Galagan J."/>
            <person name="Nusbaum C."/>
            <person name="Birren B."/>
        </authorList>
    </citation>
    <scope>NUCLEOTIDE SEQUENCE [LARGE SCALE GENOMIC DNA]</scope>
    <source>
        <strain evidence="6">VdLs.17 / ATCC MYA-4575 / FGSC 10137</strain>
    </source>
</reference>
<accession>G2X971</accession>
<evidence type="ECO:0000256" key="2">
    <source>
        <dbReference type="ARBA" id="ARBA00012755"/>
    </source>
</evidence>
<dbReference type="PANTHER" id="PTHR35273">
    <property type="entry name" value="ALPHA-1,4 POLYGALACTOSAMINIDASE, PUTATIVE (AFU_ORTHOLOGUE AFUA_3G07890)-RELATED"/>
    <property type="match status" value="1"/>
</dbReference>
<protein>
    <recommendedName>
        <fullName evidence="2">alpha-galactosidase</fullName>
        <ecNumber evidence="2">3.2.1.22</ecNumber>
    </recommendedName>
</protein>
<dbReference type="Gene3D" id="3.20.20.70">
    <property type="entry name" value="Aldolase class I"/>
    <property type="match status" value="1"/>
</dbReference>
<evidence type="ECO:0000256" key="3">
    <source>
        <dbReference type="SAM" id="MobiDB-lite"/>
    </source>
</evidence>
<dbReference type="KEGG" id="vda:VDAG_06703"/>
<dbReference type="EMBL" id="DS572708">
    <property type="protein sequence ID" value="EGY15539.1"/>
    <property type="molecule type" value="Genomic_DNA"/>
</dbReference>
<dbReference type="Pfam" id="PF03537">
    <property type="entry name" value="Glyco_hydro_114"/>
    <property type="match status" value="2"/>
</dbReference>
<dbReference type="PANTHER" id="PTHR35273:SF2">
    <property type="entry name" value="ALPHA-GALACTOSIDASE"/>
    <property type="match status" value="1"/>
</dbReference>
<dbReference type="GeneID" id="20708166"/>
<evidence type="ECO:0000259" key="4">
    <source>
        <dbReference type="Pfam" id="PF03537"/>
    </source>
</evidence>
<dbReference type="InterPro" id="IPR004352">
    <property type="entry name" value="GH114_TIM-barrel"/>
</dbReference>
<dbReference type="InterPro" id="IPR013785">
    <property type="entry name" value="Aldolase_TIM"/>
</dbReference>
<comment type="catalytic activity">
    <reaction evidence="1">
        <text>Hydrolysis of terminal, non-reducing alpha-D-galactose residues in alpha-D-galactosides, including galactose oligosaccharides, galactomannans and galactolipids.</text>
        <dbReference type="EC" id="3.2.1.22"/>
    </reaction>
</comment>
<feature type="compositionally biased region" description="Basic residues" evidence="3">
    <location>
        <begin position="84"/>
        <end position="93"/>
    </location>
</feature>
<evidence type="ECO:0000256" key="1">
    <source>
        <dbReference type="ARBA" id="ARBA00001255"/>
    </source>
</evidence>
<dbReference type="HOGENOM" id="CLU_994659_0_0_1"/>
<feature type="region of interest" description="Disordered" evidence="3">
    <location>
        <begin position="30"/>
        <end position="96"/>
    </location>
</feature>
<dbReference type="SUPFAM" id="SSF51445">
    <property type="entry name" value="(Trans)glycosidases"/>
    <property type="match status" value="1"/>
</dbReference>
<sequence>MEDHGCIHPFNTASHTNGPLHRLLLRGILPGRERRRPRDLQRRRRPPQAAPRRRDALAARCRDDVADPPRRAPGHRPAGPGRDARRRGLRRRLVREPDQASTFAALGKRVVCYFSAGSYEDGPTDSGDFDAGEGGDLGRELEGWPGEYWLDTNSETVRGGHEAADRVGEGQGTNRNGLGLTAADSIDCISFLAFEARRRGLAMGLKNGGSIIKNVLPVIDFSVKEECAAYSECDLYKAVTDAGKPCSTSSTRTWRKRGRKTRMRGDGPARRRARAGSAPS</sequence>
<organism evidence="5 6">
    <name type="scientific">Verticillium dahliae (strain VdLs.17 / ATCC MYA-4575 / FGSC 10137)</name>
    <name type="common">Verticillium wilt</name>
    <dbReference type="NCBI Taxonomy" id="498257"/>
    <lineage>
        <taxon>Eukaryota</taxon>
        <taxon>Fungi</taxon>
        <taxon>Dikarya</taxon>
        <taxon>Ascomycota</taxon>
        <taxon>Pezizomycotina</taxon>
        <taxon>Sordariomycetes</taxon>
        <taxon>Hypocreomycetidae</taxon>
        <taxon>Glomerellales</taxon>
        <taxon>Plectosphaerellaceae</taxon>
        <taxon>Verticillium</taxon>
    </lineage>
</organism>
<feature type="compositionally biased region" description="Basic residues" evidence="3">
    <location>
        <begin position="253"/>
        <end position="262"/>
    </location>
</feature>
<dbReference type="EC" id="3.2.1.22" evidence="2"/>
<feature type="domain" description="Glycoside-hydrolase family GH114 TIM-barrel" evidence="4">
    <location>
        <begin position="100"/>
        <end position="157"/>
    </location>
</feature>
<dbReference type="GO" id="GO:0004557">
    <property type="term" value="F:alpha-galactosidase activity"/>
    <property type="evidence" value="ECO:0007669"/>
    <property type="project" value="UniProtKB-EC"/>
</dbReference>